<keyword evidence="3" id="KW-1185">Reference proteome</keyword>
<protein>
    <submittedName>
        <fullName evidence="2">Nucleoside-diphosphate-sugar epimerase</fullName>
    </submittedName>
</protein>
<dbReference type="Pfam" id="PF01370">
    <property type="entry name" value="Epimerase"/>
    <property type="match status" value="1"/>
</dbReference>
<sequence length="346" mass="37885">MMSPLPKAVLITGATGFIGSHIARLYMEKGHSVSVLHRAESGYGMLADVADRITWHVGDTLDILSLEAAIGAAQPEIPIDVIHAAAIVSFVPKDRNRMEKINVEGTANVVNVCLKAGVRKLGYISSVASLGKPVAKGEKNSEPVTITEDLKWEESPLNSNYAKSKYRAELEVWRGVAEGLNAVMVNPTVVLGAGDWTRSSLQLIKYVYDERPFYTEGLVSYVDVLDVADSLYQLMQSDITAKRYILNGGTIPYRSLLEQIADALGKRPPTVRVPPLLTRVLWPIEAVRSWATGKAPLITRETARSASSHYRFNGQRIGQATGFQYRPLVETLRRVANAFGKPPKGA</sequence>
<dbReference type="RefSeq" id="WP_186737702.1">
    <property type="nucleotide sequence ID" value="NZ_VFIA01000012.1"/>
</dbReference>
<gene>
    <name evidence="2" type="ORF">FH603_2434</name>
</gene>
<evidence type="ECO:0000313" key="3">
    <source>
        <dbReference type="Proteomes" id="UP000700732"/>
    </source>
</evidence>
<dbReference type="InterPro" id="IPR050177">
    <property type="entry name" value="Lipid_A_modif_metabolic_enz"/>
</dbReference>
<evidence type="ECO:0000259" key="1">
    <source>
        <dbReference type="Pfam" id="PF01370"/>
    </source>
</evidence>
<dbReference type="SUPFAM" id="SSF51735">
    <property type="entry name" value="NAD(P)-binding Rossmann-fold domains"/>
    <property type="match status" value="1"/>
</dbReference>
<comment type="caution">
    <text evidence="2">The sequence shown here is derived from an EMBL/GenBank/DDBJ whole genome shotgun (WGS) entry which is preliminary data.</text>
</comment>
<proteinExistence type="predicted"/>
<evidence type="ECO:0000313" key="2">
    <source>
        <dbReference type="EMBL" id="MBC3791925.1"/>
    </source>
</evidence>
<reference evidence="2 3" key="1">
    <citation type="submission" date="2019-06" db="EMBL/GenBank/DDBJ databases">
        <title>Spirosoma utsteinense sp. nov. isolated from Antarctic ice-free soils.</title>
        <authorList>
            <person name="Tahon G."/>
        </authorList>
    </citation>
    <scope>NUCLEOTIDE SEQUENCE [LARGE SCALE GENOMIC DNA]</scope>
    <source>
        <strain evidence="2 3">LMG 31447</strain>
    </source>
</reference>
<dbReference type="Proteomes" id="UP000700732">
    <property type="component" value="Unassembled WGS sequence"/>
</dbReference>
<dbReference type="InterPro" id="IPR036291">
    <property type="entry name" value="NAD(P)-bd_dom_sf"/>
</dbReference>
<organism evidence="2 3">
    <name type="scientific">Spirosoma utsteinense</name>
    <dbReference type="NCBI Taxonomy" id="2585773"/>
    <lineage>
        <taxon>Bacteria</taxon>
        <taxon>Pseudomonadati</taxon>
        <taxon>Bacteroidota</taxon>
        <taxon>Cytophagia</taxon>
        <taxon>Cytophagales</taxon>
        <taxon>Cytophagaceae</taxon>
        <taxon>Spirosoma</taxon>
    </lineage>
</organism>
<dbReference type="PANTHER" id="PTHR43245">
    <property type="entry name" value="BIFUNCTIONAL POLYMYXIN RESISTANCE PROTEIN ARNA"/>
    <property type="match status" value="1"/>
</dbReference>
<name>A0ABR6W5U0_9BACT</name>
<feature type="domain" description="NAD-dependent epimerase/dehydratase" evidence="1">
    <location>
        <begin position="9"/>
        <end position="237"/>
    </location>
</feature>
<accession>A0ABR6W5U0</accession>
<dbReference type="EMBL" id="VFIA01000012">
    <property type="protein sequence ID" value="MBC3791925.1"/>
    <property type="molecule type" value="Genomic_DNA"/>
</dbReference>
<dbReference type="InterPro" id="IPR001509">
    <property type="entry name" value="Epimerase_deHydtase"/>
</dbReference>
<dbReference type="Gene3D" id="3.40.50.720">
    <property type="entry name" value="NAD(P)-binding Rossmann-like Domain"/>
    <property type="match status" value="1"/>
</dbReference>